<dbReference type="EMBL" id="BPLQ01015723">
    <property type="protein sequence ID" value="GIY90944.1"/>
    <property type="molecule type" value="Genomic_DNA"/>
</dbReference>
<dbReference type="AlphaFoldDB" id="A0AAV4XAJ0"/>
<proteinExistence type="predicted"/>
<gene>
    <name evidence="1" type="ORF">CDAR_491451</name>
</gene>
<dbReference type="Proteomes" id="UP001054837">
    <property type="component" value="Unassembled WGS sequence"/>
</dbReference>
<name>A0AAV4XAJ0_9ARAC</name>
<evidence type="ECO:0000313" key="1">
    <source>
        <dbReference type="EMBL" id="GIY90944.1"/>
    </source>
</evidence>
<reference evidence="1 2" key="1">
    <citation type="submission" date="2021-06" db="EMBL/GenBank/DDBJ databases">
        <title>Caerostris darwini draft genome.</title>
        <authorList>
            <person name="Kono N."/>
            <person name="Arakawa K."/>
        </authorList>
    </citation>
    <scope>NUCLEOTIDE SEQUENCE [LARGE SCALE GENOMIC DNA]</scope>
</reference>
<protein>
    <submittedName>
        <fullName evidence="1">Uncharacterized protein</fullName>
    </submittedName>
</protein>
<keyword evidence="2" id="KW-1185">Reference proteome</keyword>
<accession>A0AAV4XAJ0</accession>
<evidence type="ECO:0000313" key="2">
    <source>
        <dbReference type="Proteomes" id="UP001054837"/>
    </source>
</evidence>
<comment type="caution">
    <text evidence="1">The sequence shown here is derived from an EMBL/GenBank/DDBJ whole genome shotgun (WGS) entry which is preliminary data.</text>
</comment>
<organism evidence="1 2">
    <name type="scientific">Caerostris darwini</name>
    <dbReference type="NCBI Taxonomy" id="1538125"/>
    <lineage>
        <taxon>Eukaryota</taxon>
        <taxon>Metazoa</taxon>
        <taxon>Ecdysozoa</taxon>
        <taxon>Arthropoda</taxon>
        <taxon>Chelicerata</taxon>
        <taxon>Arachnida</taxon>
        <taxon>Araneae</taxon>
        <taxon>Araneomorphae</taxon>
        <taxon>Entelegynae</taxon>
        <taxon>Araneoidea</taxon>
        <taxon>Araneidae</taxon>
        <taxon>Caerostris</taxon>
    </lineage>
</organism>
<sequence>MSLYCARRREEENATSTYSLRCLFTGQEVKERKLHPPPYKLSCSSTRQEEVRKNEPAAYSPRYPFTRQDIEGWKMQSPFIVQDVFPLGKK</sequence>